<proteinExistence type="predicted"/>
<accession>A0A8B7R7E5</accession>
<evidence type="ECO:0000313" key="1">
    <source>
        <dbReference type="Proteomes" id="UP000694851"/>
    </source>
</evidence>
<organism evidence="1 2">
    <name type="scientific">Hipposideros armiger</name>
    <name type="common">Great Himalayan leaf-nosed bat</name>
    <dbReference type="NCBI Taxonomy" id="186990"/>
    <lineage>
        <taxon>Eukaryota</taxon>
        <taxon>Metazoa</taxon>
        <taxon>Chordata</taxon>
        <taxon>Craniata</taxon>
        <taxon>Vertebrata</taxon>
        <taxon>Euteleostomi</taxon>
        <taxon>Mammalia</taxon>
        <taxon>Eutheria</taxon>
        <taxon>Laurasiatheria</taxon>
        <taxon>Chiroptera</taxon>
        <taxon>Yinpterochiroptera</taxon>
        <taxon>Rhinolophoidea</taxon>
        <taxon>Hipposideridae</taxon>
        <taxon>Hipposideros</taxon>
    </lineage>
</organism>
<dbReference type="Proteomes" id="UP000694851">
    <property type="component" value="Unplaced"/>
</dbReference>
<name>A0A8B7R7E5_HIPAR</name>
<evidence type="ECO:0000313" key="2">
    <source>
        <dbReference type="RefSeq" id="XP_019495610.1"/>
    </source>
</evidence>
<dbReference type="AlphaFoldDB" id="A0A8B7R7E5"/>
<keyword evidence="1" id="KW-1185">Reference proteome</keyword>
<dbReference type="RefSeq" id="XP_019495610.1">
    <property type="nucleotide sequence ID" value="XM_019640065.1"/>
</dbReference>
<reference evidence="2" key="1">
    <citation type="submission" date="2025-08" db="UniProtKB">
        <authorList>
            <consortium name="RefSeq"/>
        </authorList>
    </citation>
    <scope>IDENTIFICATION</scope>
    <source>
        <tissue evidence="2">Muscle</tissue>
    </source>
</reference>
<gene>
    <name evidence="2" type="primary">LOC109381434</name>
</gene>
<sequence length="217" mass="23939">MHRAIMIGVLQQIAASLLEQDHTCSSHGLSAPRAGAPLSNHVCSTAEQGPNTSSISGWQPLLFPSCVYFEKMISPIRKFIARINQSFSVIYVEEQPLHGALQSTLGEVPFGMSHGSKYGRPGCKMMDLLVHLGSWVCNYSPSQNLMVVKRDKRIQVIKFRNHDRPGRKPSACMLLFYWLPSLFGEEFTFHGGPSAFPAREGHIATGQSGQRLGSVVK</sequence>
<dbReference type="GeneID" id="109381434"/>
<dbReference type="KEGG" id="hai:109381434"/>
<protein>
    <submittedName>
        <fullName evidence="2">Uncharacterized protein LOC109381434</fullName>
    </submittedName>
</protein>